<evidence type="ECO:0000256" key="2">
    <source>
        <dbReference type="SAM" id="Phobius"/>
    </source>
</evidence>
<evidence type="ECO:0000313" key="4">
    <source>
        <dbReference type="EMBL" id="TDD82436.1"/>
    </source>
</evidence>
<dbReference type="InterPro" id="IPR026004">
    <property type="entry name" value="Septum_form"/>
</dbReference>
<gene>
    <name evidence="4" type="ORF">E1293_16750</name>
</gene>
<dbReference type="EMBL" id="SMKY01000065">
    <property type="protein sequence ID" value="TDD82436.1"/>
    <property type="molecule type" value="Genomic_DNA"/>
</dbReference>
<feature type="region of interest" description="Disordered" evidence="1">
    <location>
        <begin position="1"/>
        <end position="31"/>
    </location>
</feature>
<dbReference type="AlphaFoldDB" id="A0A4R5BCK7"/>
<dbReference type="OrthoDB" id="3480120at2"/>
<keyword evidence="2" id="KW-0472">Membrane</keyword>
<proteinExistence type="predicted"/>
<feature type="compositionally biased region" description="Pro residues" evidence="1">
    <location>
        <begin position="14"/>
        <end position="24"/>
    </location>
</feature>
<feature type="domain" description="Septum formation-related" evidence="3">
    <location>
        <begin position="143"/>
        <end position="297"/>
    </location>
</feature>
<sequence>MTTPPSADDDPEPGWAPPDAPVPASPESALPEPVPVTVEWAVPPPPPAVPERTNRLAIAALATGVIGLVVIGIGLGIAALVQAGRRGEKGRGLAVTGIAASVVWIIAGGVAAALAVGSMFSVDRDASGHISKGGKVLASTLRQGDCFTGRLHGRATLVTATPCTKPHDGEIIATSTLPDQPYSGDRDVREDAAILCDSRTLYLVKSTRYRYLRPAYLVPDEAAWESGNRQVACAVHYAGPGTLTTPVAATVDTNLKLYTELAAGDCLKDWANEGAALPIVECTKPHEFQVAAVFGLPLPGVDDPAYDGFPPYPGEKKARKLAIRGCDSRLSKVFKKHPPRVPVEESYIWPGEDQWNSGITTVICMVSGQGRKLKRSVVPH</sequence>
<organism evidence="4 5">
    <name type="scientific">Actinomadura darangshiensis</name>
    <dbReference type="NCBI Taxonomy" id="705336"/>
    <lineage>
        <taxon>Bacteria</taxon>
        <taxon>Bacillati</taxon>
        <taxon>Actinomycetota</taxon>
        <taxon>Actinomycetes</taxon>
        <taxon>Streptosporangiales</taxon>
        <taxon>Thermomonosporaceae</taxon>
        <taxon>Actinomadura</taxon>
    </lineage>
</organism>
<evidence type="ECO:0000256" key="1">
    <source>
        <dbReference type="SAM" id="MobiDB-lite"/>
    </source>
</evidence>
<evidence type="ECO:0000259" key="3">
    <source>
        <dbReference type="Pfam" id="PF13845"/>
    </source>
</evidence>
<dbReference type="Pfam" id="PF13845">
    <property type="entry name" value="Septum_form"/>
    <property type="match status" value="1"/>
</dbReference>
<comment type="caution">
    <text evidence="4">The sequence shown here is derived from an EMBL/GenBank/DDBJ whole genome shotgun (WGS) entry which is preliminary data.</text>
</comment>
<keyword evidence="5" id="KW-1185">Reference proteome</keyword>
<feature type="transmembrane region" description="Helical" evidence="2">
    <location>
        <begin position="93"/>
        <end position="120"/>
    </location>
</feature>
<keyword evidence="2" id="KW-0812">Transmembrane</keyword>
<dbReference type="Proteomes" id="UP000295578">
    <property type="component" value="Unassembled WGS sequence"/>
</dbReference>
<keyword evidence="2" id="KW-1133">Transmembrane helix</keyword>
<dbReference type="RefSeq" id="WP_132198333.1">
    <property type="nucleotide sequence ID" value="NZ_SMKY01000065.1"/>
</dbReference>
<evidence type="ECO:0000313" key="5">
    <source>
        <dbReference type="Proteomes" id="UP000295578"/>
    </source>
</evidence>
<protein>
    <recommendedName>
        <fullName evidence="3">Septum formation-related domain-containing protein</fullName>
    </recommendedName>
</protein>
<feature type="transmembrane region" description="Helical" evidence="2">
    <location>
        <begin position="56"/>
        <end position="81"/>
    </location>
</feature>
<accession>A0A4R5BCK7</accession>
<name>A0A4R5BCK7_9ACTN</name>
<reference evidence="4 5" key="1">
    <citation type="submission" date="2019-03" db="EMBL/GenBank/DDBJ databases">
        <title>Draft genome sequences of novel Actinobacteria.</title>
        <authorList>
            <person name="Sahin N."/>
            <person name="Ay H."/>
            <person name="Saygin H."/>
        </authorList>
    </citation>
    <scope>NUCLEOTIDE SEQUENCE [LARGE SCALE GENOMIC DNA]</scope>
    <source>
        <strain evidence="4 5">DSM 45941</strain>
    </source>
</reference>